<keyword evidence="5" id="KW-0418">Kinase</keyword>
<feature type="compositionally biased region" description="Basic and acidic residues" evidence="8">
    <location>
        <begin position="729"/>
        <end position="776"/>
    </location>
</feature>
<keyword evidence="4 7" id="KW-0547">Nucleotide-binding</keyword>
<feature type="compositionally biased region" description="Low complexity" evidence="8">
    <location>
        <begin position="676"/>
        <end position="687"/>
    </location>
</feature>
<feature type="compositionally biased region" description="Basic and acidic residues" evidence="8">
    <location>
        <begin position="783"/>
        <end position="819"/>
    </location>
</feature>
<dbReference type="EMBL" id="JASNQZ010000015">
    <property type="protein sequence ID" value="KAL0945819.1"/>
    <property type="molecule type" value="Genomic_DNA"/>
</dbReference>
<feature type="binding site" evidence="7">
    <location>
        <position position="174"/>
    </location>
    <ligand>
        <name>ATP</name>
        <dbReference type="ChEBI" id="CHEBI:30616"/>
    </ligand>
</feature>
<comment type="caution">
    <text evidence="10">The sequence shown here is derived from an EMBL/GenBank/DDBJ whole genome shotgun (WGS) entry which is preliminary data.</text>
</comment>
<dbReference type="PROSITE" id="PS50011">
    <property type="entry name" value="PROTEIN_KINASE_DOM"/>
    <property type="match status" value="1"/>
</dbReference>
<proteinExistence type="predicted"/>
<dbReference type="InterPro" id="IPR011009">
    <property type="entry name" value="Kinase-like_dom_sf"/>
</dbReference>
<feature type="domain" description="Protein kinase" evidence="9">
    <location>
        <begin position="141"/>
        <end position="428"/>
    </location>
</feature>
<protein>
    <recommendedName>
        <fullName evidence="9">Protein kinase domain-containing protein</fullName>
    </recommendedName>
</protein>
<feature type="compositionally biased region" description="Basic and acidic residues" evidence="8">
    <location>
        <begin position="865"/>
        <end position="880"/>
    </location>
</feature>
<feature type="compositionally biased region" description="Basic and acidic residues" evidence="8">
    <location>
        <begin position="623"/>
        <end position="634"/>
    </location>
</feature>
<evidence type="ECO:0000256" key="5">
    <source>
        <dbReference type="ARBA" id="ARBA00022777"/>
    </source>
</evidence>
<evidence type="ECO:0000256" key="7">
    <source>
        <dbReference type="PROSITE-ProRule" id="PRU10141"/>
    </source>
</evidence>
<evidence type="ECO:0000256" key="2">
    <source>
        <dbReference type="ARBA" id="ARBA00022553"/>
    </source>
</evidence>
<evidence type="ECO:0000256" key="3">
    <source>
        <dbReference type="ARBA" id="ARBA00022679"/>
    </source>
</evidence>
<feature type="region of interest" description="Disordered" evidence="8">
    <location>
        <begin position="594"/>
        <end position="640"/>
    </location>
</feature>
<organism evidence="10 11">
    <name type="scientific">Hohenbuehelia grisea</name>
    <dbReference type="NCBI Taxonomy" id="104357"/>
    <lineage>
        <taxon>Eukaryota</taxon>
        <taxon>Fungi</taxon>
        <taxon>Dikarya</taxon>
        <taxon>Basidiomycota</taxon>
        <taxon>Agaricomycotina</taxon>
        <taxon>Agaricomycetes</taxon>
        <taxon>Agaricomycetidae</taxon>
        <taxon>Agaricales</taxon>
        <taxon>Pleurotineae</taxon>
        <taxon>Pleurotaceae</taxon>
        <taxon>Hohenbuehelia</taxon>
    </lineage>
</organism>
<reference evidence="11" key="1">
    <citation type="submission" date="2024-06" db="EMBL/GenBank/DDBJ databases">
        <title>Multi-omics analyses provide insights into the biosynthesis of the anticancer antibiotic pleurotin in Hohenbuehelia grisea.</title>
        <authorList>
            <person name="Weaver J.A."/>
            <person name="Alberti F."/>
        </authorList>
    </citation>
    <scope>NUCLEOTIDE SEQUENCE [LARGE SCALE GENOMIC DNA]</scope>
    <source>
        <strain evidence="11">T-177</strain>
    </source>
</reference>
<feature type="compositionally biased region" description="Low complexity" evidence="8">
    <location>
        <begin position="848"/>
        <end position="860"/>
    </location>
</feature>
<evidence type="ECO:0000259" key="9">
    <source>
        <dbReference type="PROSITE" id="PS50011"/>
    </source>
</evidence>
<feature type="compositionally biased region" description="Low complexity" evidence="8">
    <location>
        <begin position="554"/>
        <end position="573"/>
    </location>
</feature>
<evidence type="ECO:0000256" key="8">
    <source>
        <dbReference type="SAM" id="MobiDB-lite"/>
    </source>
</evidence>
<dbReference type="Gene3D" id="3.30.200.20">
    <property type="entry name" value="Phosphorylase Kinase, domain 1"/>
    <property type="match status" value="1"/>
</dbReference>
<evidence type="ECO:0000256" key="1">
    <source>
        <dbReference type="ARBA" id="ARBA00022527"/>
    </source>
</evidence>
<dbReference type="Gene3D" id="1.10.510.10">
    <property type="entry name" value="Transferase(Phosphotransferase) domain 1"/>
    <property type="match status" value="1"/>
</dbReference>
<dbReference type="Proteomes" id="UP001556367">
    <property type="component" value="Unassembled WGS sequence"/>
</dbReference>
<dbReference type="InterPro" id="IPR000719">
    <property type="entry name" value="Prot_kinase_dom"/>
</dbReference>
<dbReference type="SMART" id="SM00220">
    <property type="entry name" value="S_TKc"/>
    <property type="match status" value="1"/>
</dbReference>
<feature type="region of interest" description="Disordered" evidence="8">
    <location>
        <begin position="657"/>
        <end position="880"/>
    </location>
</feature>
<dbReference type="PROSITE" id="PS00107">
    <property type="entry name" value="PROTEIN_KINASE_ATP"/>
    <property type="match status" value="1"/>
</dbReference>
<name>A0ABR3IRA5_9AGAR</name>
<keyword evidence="1" id="KW-0723">Serine/threonine-protein kinase</keyword>
<gene>
    <name evidence="10" type="ORF">HGRIS_012105</name>
</gene>
<keyword evidence="2" id="KW-0597">Phosphoprotein</keyword>
<evidence type="ECO:0000256" key="4">
    <source>
        <dbReference type="ARBA" id="ARBA00022741"/>
    </source>
</evidence>
<evidence type="ECO:0000313" key="10">
    <source>
        <dbReference type="EMBL" id="KAL0945819.1"/>
    </source>
</evidence>
<feature type="region of interest" description="Disordered" evidence="8">
    <location>
        <begin position="548"/>
        <end position="579"/>
    </location>
</feature>
<dbReference type="InterPro" id="IPR017441">
    <property type="entry name" value="Protein_kinase_ATP_BS"/>
</dbReference>
<dbReference type="PROSITE" id="PS00108">
    <property type="entry name" value="PROTEIN_KINASE_ST"/>
    <property type="match status" value="1"/>
</dbReference>
<dbReference type="InterPro" id="IPR008271">
    <property type="entry name" value="Ser/Thr_kinase_AS"/>
</dbReference>
<keyword evidence="6 7" id="KW-0067">ATP-binding</keyword>
<dbReference type="SUPFAM" id="SSF56112">
    <property type="entry name" value="Protein kinase-like (PK-like)"/>
    <property type="match status" value="1"/>
</dbReference>
<evidence type="ECO:0000313" key="11">
    <source>
        <dbReference type="Proteomes" id="UP001556367"/>
    </source>
</evidence>
<dbReference type="PANTHER" id="PTHR24351">
    <property type="entry name" value="RIBOSOMAL PROTEIN S6 KINASE"/>
    <property type="match status" value="1"/>
</dbReference>
<dbReference type="Pfam" id="PF00069">
    <property type="entry name" value="Pkinase"/>
    <property type="match status" value="2"/>
</dbReference>
<keyword evidence="3" id="KW-0808">Transferase</keyword>
<evidence type="ECO:0000256" key="6">
    <source>
        <dbReference type="ARBA" id="ARBA00022840"/>
    </source>
</evidence>
<keyword evidence="11" id="KW-1185">Reference proteome</keyword>
<sequence>MFSAKFKFAVPKLRLPRRKPQTSADEESKPKDVSHVNHATTTFCKVHGRRMTPGQTESAYCDDLVDAFYHPDVLDVTREIGTIKLALKAHSTSWSHLPNGGPSRCRPGSAESTCPHSHGFSSSSSTVTLVETPCSDILRGLSICGTLGRGASGTVHRARVGRTGPLLALKVIAKRDAAIFGKASVQNEQAALARLVDLPGVLQLESSFHDDMNYYIITSLHTHGDLECILRYRGCLPQQLVQFYAADLILTLSALHARGIIHRDIKPANILVGSDGHLVVADFGLAKVFPTDGNQPIDVTPYWLIEARDGIANAGRSRRTAHTSKMYVTRGSCGSPAYAAPERMYGFKYGFEVDYWSLGVVVYEMLTGRVPWFHDDLEILARQVVDSPLRFASEWGIDPVAKDFLHRCLRKPPSERLGVDDMKCHPFFDDFDWPNMIDRLLPAPFIPTQPVNPLANMPSKRALDILEVGTPYLSMGDYDNQIMNGGTPQGPLDPCPDFAYQSKSFRLALAERALGEVKAAMAVRRCSALTIDSGISFNLNPSLALPSPTFSEAPSSSGSRSPTVVGSFRWGSGRSKGGKKSALRLSTYFTSQAPSVAELPSPSSPFPTMEEKDNEGADSPITADEKPDSEEKVPRRQRLHSVGAFVRSRVASYIKRKPRLPDLDQPLPEPDPEPGVVPDIPDLYVTEPTPPVPGTPNRDLDRSVWDTVPISPETRTAPESPLGARDRRRGQSIERDARRERMARRRVVEHDMPPPPPRERAEHLGSSEHQEQELPERTSSSDWQHEHTQRDRSSSRQRGRAERTERTRSRERDAQKEWDGESEGSPGGSIRYAATLITGLISSPKTGTTRSRTQRSSDSSFWCAGDRDWKTPSRDSRAGF</sequence>
<accession>A0ABR3IRA5</accession>